<evidence type="ECO:0000256" key="1">
    <source>
        <dbReference type="ARBA" id="ARBA00004141"/>
    </source>
</evidence>
<keyword evidence="10" id="KW-1185">Reference proteome</keyword>
<dbReference type="EMBL" id="JAKIJS010000001">
    <property type="protein sequence ID" value="MCF6137674.1"/>
    <property type="molecule type" value="Genomic_DNA"/>
</dbReference>
<dbReference type="PANTHER" id="PTHR34975">
    <property type="entry name" value="SPORE GERMINATION PROTEIN A2"/>
    <property type="match status" value="1"/>
</dbReference>
<keyword evidence="4" id="KW-0309">Germination</keyword>
<feature type="transmembrane region" description="Helical" evidence="8">
    <location>
        <begin position="81"/>
        <end position="101"/>
    </location>
</feature>
<dbReference type="Pfam" id="PF03845">
    <property type="entry name" value="Spore_permease"/>
    <property type="match status" value="1"/>
</dbReference>
<sequence>MLKDERISPSQFTLLTTLFTIGSSIIIIPASLVLVAKQDGWISAIVATLFGLLLIYFYSSFPNKYPGKGLPEIIELVFGSYLGKLIIALYFFFSFTLAALVLRNFGDFLKTKIILETPLEAIHIMFLIPVIYAVKLGIETYSRVAELTFPFVILMFIILITLTSPQAEFTNIQPIFGEEAKTIVGGSLSMVGVPFLELILLTTLYSSINNPKKTRKSFLVGVLMGASFLVVTTIYTILVLGVELTSLKVYPTYVWAKKISIADFLERVEVTIAALWGITLFFKLVIAYHVSLILVSKLFKMKDYRILAIPMAFILYVYSLIAYPNSAYFMDFATKTWFAYALLFGLVFPVLLWGVGLFKKDQKT</sequence>
<evidence type="ECO:0000313" key="9">
    <source>
        <dbReference type="EMBL" id="MCF6137674.1"/>
    </source>
</evidence>
<feature type="transmembrane region" description="Helical" evidence="8">
    <location>
        <begin position="218"/>
        <end position="242"/>
    </location>
</feature>
<name>A0ABS9GY67_9BACL</name>
<dbReference type="RefSeq" id="WP_236333459.1">
    <property type="nucleotide sequence ID" value="NZ_JAKIJS010000001.1"/>
</dbReference>
<evidence type="ECO:0000256" key="3">
    <source>
        <dbReference type="ARBA" id="ARBA00022448"/>
    </source>
</evidence>
<feature type="transmembrane region" description="Helical" evidence="8">
    <location>
        <begin position="183"/>
        <end position="206"/>
    </location>
</feature>
<organism evidence="9 10">
    <name type="scientific">Pseudalkalibacillus berkeleyi</name>
    <dbReference type="NCBI Taxonomy" id="1069813"/>
    <lineage>
        <taxon>Bacteria</taxon>
        <taxon>Bacillati</taxon>
        <taxon>Bacillota</taxon>
        <taxon>Bacilli</taxon>
        <taxon>Bacillales</taxon>
        <taxon>Fictibacillaceae</taxon>
        <taxon>Pseudalkalibacillus</taxon>
    </lineage>
</organism>
<proteinExistence type="inferred from homology"/>
<comment type="caution">
    <text evidence="9">The sequence shown here is derived from an EMBL/GenBank/DDBJ whole genome shotgun (WGS) entry which is preliminary data.</text>
</comment>
<accession>A0ABS9GY67</accession>
<evidence type="ECO:0000256" key="4">
    <source>
        <dbReference type="ARBA" id="ARBA00022544"/>
    </source>
</evidence>
<evidence type="ECO:0000256" key="2">
    <source>
        <dbReference type="ARBA" id="ARBA00007998"/>
    </source>
</evidence>
<gene>
    <name evidence="9" type="ORF">L2716_08020</name>
</gene>
<keyword evidence="3" id="KW-0813">Transport</keyword>
<evidence type="ECO:0000256" key="6">
    <source>
        <dbReference type="ARBA" id="ARBA00022989"/>
    </source>
</evidence>
<feature type="transmembrane region" description="Helical" evidence="8">
    <location>
        <begin position="121"/>
        <end position="138"/>
    </location>
</feature>
<comment type="subcellular location">
    <subcellularLocation>
        <location evidence="1">Membrane</location>
        <topology evidence="1">Multi-pass membrane protein</topology>
    </subcellularLocation>
</comment>
<dbReference type="Proteomes" id="UP001649381">
    <property type="component" value="Unassembled WGS sequence"/>
</dbReference>
<feature type="transmembrane region" description="Helical" evidence="8">
    <location>
        <begin position="145"/>
        <end position="163"/>
    </location>
</feature>
<dbReference type="Gene3D" id="1.20.1740.10">
    <property type="entry name" value="Amino acid/polyamine transporter I"/>
    <property type="match status" value="1"/>
</dbReference>
<comment type="similarity">
    <text evidence="2">Belongs to the amino acid-polyamine-organocation (APC) superfamily. Spore germination protein (SGP) (TC 2.A.3.9) family.</text>
</comment>
<dbReference type="NCBIfam" id="TIGR00912">
    <property type="entry name" value="2A0309"/>
    <property type="match status" value="1"/>
</dbReference>
<evidence type="ECO:0000256" key="7">
    <source>
        <dbReference type="ARBA" id="ARBA00023136"/>
    </source>
</evidence>
<evidence type="ECO:0000313" key="10">
    <source>
        <dbReference type="Proteomes" id="UP001649381"/>
    </source>
</evidence>
<keyword evidence="5 8" id="KW-0812">Transmembrane</keyword>
<feature type="transmembrane region" description="Helical" evidence="8">
    <location>
        <begin position="273"/>
        <end position="295"/>
    </location>
</feature>
<feature type="transmembrane region" description="Helical" evidence="8">
    <location>
        <begin position="12"/>
        <end position="35"/>
    </location>
</feature>
<dbReference type="PANTHER" id="PTHR34975:SF2">
    <property type="entry name" value="SPORE GERMINATION PROTEIN A2"/>
    <property type="match status" value="1"/>
</dbReference>
<feature type="transmembrane region" description="Helical" evidence="8">
    <location>
        <begin position="41"/>
        <end position="61"/>
    </location>
</feature>
<dbReference type="InterPro" id="IPR004761">
    <property type="entry name" value="Spore_GerAB"/>
</dbReference>
<feature type="transmembrane region" description="Helical" evidence="8">
    <location>
        <begin position="337"/>
        <end position="358"/>
    </location>
</feature>
<keyword evidence="7 8" id="KW-0472">Membrane</keyword>
<protein>
    <submittedName>
        <fullName evidence="9">Endospore germination permease</fullName>
    </submittedName>
</protein>
<evidence type="ECO:0000256" key="8">
    <source>
        <dbReference type="SAM" id="Phobius"/>
    </source>
</evidence>
<reference evidence="9 10" key="1">
    <citation type="submission" date="2022-01" db="EMBL/GenBank/DDBJ databases">
        <title>Alkalihalobacillus sp. EGI L200015, a novel bacterium isolated from a salt lake sediment.</title>
        <authorList>
            <person name="Gao L."/>
            <person name="Fang B.-Z."/>
            <person name="Li W.-J."/>
        </authorList>
    </citation>
    <scope>NUCLEOTIDE SEQUENCE [LARGE SCALE GENOMIC DNA]</scope>
    <source>
        <strain evidence="9 10">KCTC 12718</strain>
    </source>
</reference>
<feature type="transmembrane region" description="Helical" evidence="8">
    <location>
        <begin position="307"/>
        <end position="325"/>
    </location>
</feature>
<evidence type="ECO:0000256" key="5">
    <source>
        <dbReference type="ARBA" id="ARBA00022692"/>
    </source>
</evidence>
<keyword evidence="6 8" id="KW-1133">Transmembrane helix</keyword>